<keyword evidence="2" id="KW-0963">Cytoplasm</keyword>
<dbReference type="Gene3D" id="3.40.630.30">
    <property type="match status" value="1"/>
</dbReference>
<dbReference type="Proteomes" id="UP000029046">
    <property type="component" value="Unassembled WGS sequence"/>
</dbReference>
<gene>
    <name evidence="6" type="ORF">BIGA_0198</name>
</gene>
<dbReference type="AlphaFoldDB" id="A0A087ASC7"/>
<accession>A0A087ASC7</accession>
<organism evidence="6 7">
    <name type="scientific">Bifidobacterium pullorum subsp. gallinarum</name>
    <dbReference type="NCBI Taxonomy" id="78344"/>
    <lineage>
        <taxon>Bacteria</taxon>
        <taxon>Bacillati</taxon>
        <taxon>Actinomycetota</taxon>
        <taxon>Actinomycetes</taxon>
        <taxon>Bifidobacteriales</taxon>
        <taxon>Bifidobacteriaceae</taxon>
        <taxon>Bifidobacterium</taxon>
    </lineage>
</organism>
<dbReference type="eggNOG" id="COG0456">
    <property type="taxonomic scope" value="Bacteria"/>
</dbReference>
<dbReference type="PROSITE" id="PS51186">
    <property type="entry name" value="GNAT"/>
    <property type="match status" value="1"/>
</dbReference>
<reference evidence="6 7" key="1">
    <citation type="submission" date="2014-03" db="EMBL/GenBank/DDBJ databases">
        <title>Genomics of Bifidobacteria.</title>
        <authorList>
            <person name="Ventura M."/>
            <person name="Milani C."/>
            <person name="Lugli G.A."/>
        </authorList>
    </citation>
    <scope>NUCLEOTIDE SEQUENCE [LARGE SCALE GENOMIC DNA]</scope>
    <source>
        <strain evidence="6 7">LMG 11586</strain>
    </source>
</reference>
<dbReference type="InterPro" id="IPR000182">
    <property type="entry name" value="GNAT_dom"/>
</dbReference>
<evidence type="ECO:0000256" key="2">
    <source>
        <dbReference type="ARBA" id="ARBA00022490"/>
    </source>
</evidence>
<evidence type="ECO:0000256" key="3">
    <source>
        <dbReference type="ARBA" id="ARBA00022679"/>
    </source>
</evidence>
<dbReference type="EMBL" id="JGYX01000001">
    <property type="protein sequence ID" value="KFI61677.1"/>
    <property type="molecule type" value="Genomic_DNA"/>
</dbReference>
<sequence>MIIVGCNTVDRGIVVARIAELEHELFGVGAWSRDAVGQELDAFARTYLLAVDDADHTAIHGYAGFWYDGDDAELMTIGVERDCQRQGVATRLLAALIDQARAQGARRMLLEVRVDNGPALRLYERHGFRRMGLRKRYYQPEGVDAYTMALDLAPRTVGFQSAAAAPQRNQEENAHE</sequence>
<keyword evidence="7" id="KW-1185">Reference proteome</keyword>
<keyword evidence="4 6" id="KW-0012">Acyltransferase</keyword>
<dbReference type="PANTHER" id="PTHR43420">
    <property type="entry name" value="ACETYLTRANSFERASE"/>
    <property type="match status" value="1"/>
</dbReference>
<evidence type="ECO:0000313" key="7">
    <source>
        <dbReference type="Proteomes" id="UP000029046"/>
    </source>
</evidence>
<feature type="domain" description="N-acetyltransferase" evidence="5">
    <location>
        <begin position="1"/>
        <end position="153"/>
    </location>
</feature>
<dbReference type="GO" id="GO:0008080">
    <property type="term" value="F:N-acetyltransferase activity"/>
    <property type="evidence" value="ECO:0007669"/>
    <property type="project" value="InterPro"/>
</dbReference>
<name>A0A087ASC7_9BIFI</name>
<evidence type="ECO:0000256" key="4">
    <source>
        <dbReference type="ARBA" id="ARBA00023315"/>
    </source>
</evidence>
<dbReference type="Pfam" id="PF00583">
    <property type="entry name" value="Acetyltransf_1"/>
    <property type="match status" value="1"/>
</dbReference>
<dbReference type="OrthoDB" id="529907at2"/>
<keyword evidence="3 6" id="KW-0808">Transferase</keyword>
<protein>
    <submittedName>
        <fullName evidence="6">Ribosomal-protein-alanine acetyltransferase</fullName>
        <ecNumber evidence="6">2.3.1.128</ecNumber>
    </submittedName>
</protein>
<dbReference type="PANTHER" id="PTHR43420:SF44">
    <property type="entry name" value="ACETYLTRANSFERASE YPEA"/>
    <property type="match status" value="1"/>
</dbReference>
<dbReference type="InterPro" id="IPR016181">
    <property type="entry name" value="Acyl_CoA_acyltransferase"/>
</dbReference>
<proteinExistence type="inferred from homology"/>
<dbReference type="InterPro" id="IPR006464">
    <property type="entry name" value="AcTrfase_RimI/Ard1"/>
</dbReference>
<comment type="caution">
    <text evidence="6">The sequence shown here is derived from an EMBL/GenBank/DDBJ whole genome shotgun (WGS) entry which is preliminary data.</text>
</comment>
<dbReference type="NCBIfam" id="TIGR01575">
    <property type="entry name" value="rimI"/>
    <property type="match status" value="1"/>
</dbReference>
<dbReference type="InterPro" id="IPR050680">
    <property type="entry name" value="YpeA/RimI_acetyltransf"/>
</dbReference>
<dbReference type="SUPFAM" id="SSF55729">
    <property type="entry name" value="Acyl-CoA N-acyltransferases (Nat)"/>
    <property type="match status" value="1"/>
</dbReference>
<evidence type="ECO:0000256" key="1">
    <source>
        <dbReference type="ARBA" id="ARBA00005395"/>
    </source>
</evidence>
<comment type="similarity">
    <text evidence="1">Belongs to the acetyltransferase family. RimI subfamily.</text>
</comment>
<dbReference type="CDD" id="cd04301">
    <property type="entry name" value="NAT_SF"/>
    <property type="match status" value="1"/>
</dbReference>
<dbReference type="EC" id="2.3.1.128" evidence="6"/>
<evidence type="ECO:0000259" key="5">
    <source>
        <dbReference type="PROSITE" id="PS51186"/>
    </source>
</evidence>
<evidence type="ECO:0000313" key="6">
    <source>
        <dbReference type="EMBL" id="KFI61677.1"/>
    </source>
</evidence>